<keyword evidence="2" id="KW-1133">Transmembrane helix</keyword>
<accession>A0A9Q0S4B6</accession>
<evidence type="ECO:0000313" key="3">
    <source>
        <dbReference type="EMBL" id="KAJ6644369.1"/>
    </source>
</evidence>
<keyword evidence="2" id="KW-0472">Membrane</keyword>
<evidence type="ECO:0000256" key="1">
    <source>
        <dbReference type="SAM" id="MobiDB-lite"/>
    </source>
</evidence>
<feature type="compositionally biased region" description="Polar residues" evidence="1">
    <location>
        <begin position="421"/>
        <end position="438"/>
    </location>
</feature>
<dbReference type="EMBL" id="WJQU01000002">
    <property type="protein sequence ID" value="KAJ6644369.1"/>
    <property type="molecule type" value="Genomic_DNA"/>
</dbReference>
<evidence type="ECO:0000256" key="2">
    <source>
        <dbReference type="SAM" id="Phobius"/>
    </source>
</evidence>
<comment type="caution">
    <text evidence="3">The sequence shown here is derived from an EMBL/GenBank/DDBJ whole genome shotgun (WGS) entry which is preliminary data.</text>
</comment>
<proteinExistence type="predicted"/>
<dbReference type="Proteomes" id="UP001151699">
    <property type="component" value="Chromosome B"/>
</dbReference>
<evidence type="ECO:0000313" key="4">
    <source>
        <dbReference type="Proteomes" id="UP001151699"/>
    </source>
</evidence>
<keyword evidence="2" id="KW-0812">Transmembrane</keyword>
<organism evidence="3 4">
    <name type="scientific">Pseudolycoriella hygida</name>
    <dbReference type="NCBI Taxonomy" id="35572"/>
    <lineage>
        <taxon>Eukaryota</taxon>
        <taxon>Metazoa</taxon>
        <taxon>Ecdysozoa</taxon>
        <taxon>Arthropoda</taxon>
        <taxon>Hexapoda</taxon>
        <taxon>Insecta</taxon>
        <taxon>Pterygota</taxon>
        <taxon>Neoptera</taxon>
        <taxon>Endopterygota</taxon>
        <taxon>Diptera</taxon>
        <taxon>Nematocera</taxon>
        <taxon>Sciaroidea</taxon>
        <taxon>Sciaridae</taxon>
        <taxon>Pseudolycoriella</taxon>
    </lineage>
</organism>
<feature type="transmembrane region" description="Helical" evidence="2">
    <location>
        <begin position="90"/>
        <end position="109"/>
    </location>
</feature>
<gene>
    <name evidence="3" type="ORF">Bhyg_09338</name>
</gene>
<protein>
    <submittedName>
        <fullName evidence="3">Uncharacterized protein</fullName>
    </submittedName>
</protein>
<dbReference type="Gene3D" id="2.40.128.620">
    <property type="match status" value="1"/>
</dbReference>
<reference evidence="3" key="1">
    <citation type="submission" date="2022-07" db="EMBL/GenBank/DDBJ databases">
        <authorList>
            <person name="Trinca V."/>
            <person name="Uliana J.V.C."/>
            <person name="Torres T.T."/>
            <person name="Ward R.J."/>
            <person name="Monesi N."/>
        </authorList>
    </citation>
    <scope>NUCLEOTIDE SEQUENCE</scope>
    <source>
        <strain evidence="3">HSMRA1968</strain>
        <tissue evidence="3">Whole embryos</tissue>
    </source>
</reference>
<dbReference type="AlphaFoldDB" id="A0A9Q0S4B6"/>
<feature type="transmembrane region" description="Helical" evidence="2">
    <location>
        <begin position="376"/>
        <end position="396"/>
    </location>
</feature>
<dbReference type="OrthoDB" id="8187887at2759"/>
<sequence length="489" mass="54438">MAGTVVIERGMHVSTAFTVTQYIITKAEQSRLSADTKAVEFSLRLDVVANVKYVTDKNQSNLNLDETVYSRIVISLLSNRTTMDIYKLMVVRWSIFTLFIQLIYCASVYSNVDLHTHPAESICKADPKQYIQEREVESSLIYDLHPGDLTLPCRSMLSAPDSNGFIVRLHKPKVRKSYETTYRNSGESEHRSRNATSCPLIINSSNDQLIAPWKIDPCQLEAHGILDEPVRLLPGQLKITWNHFGQIPVYKLMITVLGKGYHCQQKGKHADEVMLCVSDTLVCDGIRHCPNGNEYDSDEDPELCSTHKTNMDFRNNGNIFQHIAKEFRKIYPQEENVSVLTPPPKMTIITSTSIAELDTKKDRPSLTRGLSRYGPWGYLMLGMLVCGGGLLFCGLYECCCRHKKPATPSSDLVANGFSSPDLSSTANSSPVNDQSLPQINYDEIDPPPSYAALFPNQKTTTESNGISSSATQDASPTQDAPPTTLPTNT</sequence>
<feature type="compositionally biased region" description="Polar residues" evidence="1">
    <location>
        <begin position="456"/>
        <end position="489"/>
    </location>
</feature>
<keyword evidence="4" id="KW-1185">Reference proteome</keyword>
<feature type="region of interest" description="Disordered" evidence="1">
    <location>
        <begin position="421"/>
        <end position="489"/>
    </location>
</feature>
<name>A0A9Q0S4B6_9DIPT</name>